<reference evidence="2 3" key="1">
    <citation type="submission" date="2023-07" db="EMBL/GenBank/DDBJ databases">
        <title>Closed genoem sequence of Methanosarcinaceae archaeon Ac7.</title>
        <authorList>
            <person name="Poehlein A."/>
            <person name="Protasov E."/>
            <person name="Platt K."/>
            <person name="Reeh H."/>
            <person name="Daniel R."/>
            <person name="Brune A."/>
        </authorList>
    </citation>
    <scope>NUCLEOTIDE SEQUENCE [LARGE SCALE GENOMIC DNA]</scope>
    <source>
        <strain evidence="2 3">Ac7</strain>
    </source>
</reference>
<keyword evidence="3" id="KW-1185">Reference proteome</keyword>
<keyword evidence="1" id="KW-1133">Transmembrane helix</keyword>
<dbReference type="Proteomes" id="UP001303587">
    <property type="component" value="Chromosome"/>
</dbReference>
<evidence type="ECO:0000313" key="3">
    <source>
        <dbReference type="Proteomes" id="UP001303587"/>
    </source>
</evidence>
<gene>
    <name evidence="2" type="ORF">MsAc7_18150</name>
</gene>
<sequence>MNQANRPAKSDALRLYFADFHTWVHFDWKLAGAVNTLPFTIPDCTCYLPFRLYHLFAVPIAPTVHCSDCTYCLLFRLYLLFTVPIVPIVYCSDCTYCLLFRLYLLFTVPIVPIVYCSDCTYCLLFRLYLLFTVPIAPTVHCSELHLLFTVPIASAATEPNLSSEIRFNQTRNASD</sequence>
<accession>A0AA96ZV21</accession>
<protein>
    <submittedName>
        <fullName evidence="2">Uncharacterized protein</fullName>
    </submittedName>
</protein>
<evidence type="ECO:0000313" key="2">
    <source>
        <dbReference type="EMBL" id="WNY26239.1"/>
    </source>
</evidence>
<keyword evidence="1" id="KW-0472">Membrane</keyword>
<dbReference type="AlphaFoldDB" id="A0AA96ZV21"/>
<keyword evidence="1" id="KW-0812">Transmembrane</keyword>
<evidence type="ECO:0000256" key="1">
    <source>
        <dbReference type="SAM" id="Phobius"/>
    </source>
</evidence>
<feature type="transmembrane region" description="Helical" evidence="1">
    <location>
        <begin position="73"/>
        <end position="91"/>
    </location>
</feature>
<proteinExistence type="predicted"/>
<organism evidence="2 3">
    <name type="scientific">Methanolapillus millepedarum</name>
    <dbReference type="NCBI Taxonomy" id="3028296"/>
    <lineage>
        <taxon>Archaea</taxon>
        <taxon>Methanobacteriati</taxon>
        <taxon>Methanobacteriota</taxon>
        <taxon>Stenosarchaea group</taxon>
        <taxon>Methanomicrobia</taxon>
        <taxon>Methanosarcinales</taxon>
        <taxon>Methanosarcinaceae</taxon>
        <taxon>Methanolapillus</taxon>
    </lineage>
</organism>
<name>A0AA96ZV21_9EURY</name>
<dbReference type="EMBL" id="CP131060">
    <property type="protein sequence ID" value="WNY26239.1"/>
    <property type="molecule type" value="Genomic_DNA"/>
</dbReference>
<feature type="transmembrane region" description="Helical" evidence="1">
    <location>
        <begin position="98"/>
        <end position="115"/>
    </location>
</feature>